<sequence length="45" mass="5343">MGELSADEVERLETWYQQQDPRAIAPASRDWALIWWDSVPREALR</sequence>
<dbReference type="AlphaFoldDB" id="A0A645JHJ7"/>
<organism evidence="1">
    <name type="scientific">bioreactor metagenome</name>
    <dbReference type="NCBI Taxonomy" id="1076179"/>
    <lineage>
        <taxon>unclassified sequences</taxon>
        <taxon>metagenomes</taxon>
        <taxon>ecological metagenomes</taxon>
    </lineage>
</organism>
<reference evidence="1" key="1">
    <citation type="submission" date="2019-08" db="EMBL/GenBank/DDBJ databases">
        <authorList>
            <person name="Kucharzyk K."/>
            <person name="Murdoch R.W."/>
            <person name="Higgins S."/>
            <person name="Loffler F."/>
        </authorList>
    </citation>
    <scope>NUCLEOTIDE SEQUENCE</scope>
</reference>
<gene>
    <name evidence="1" type="ORF">SDC9_210923</name>
</gene>
<dbReference type="EMBL" id="VSSQ01142188">
    <property type="protein sequence ID" value="MPN63168.1"/>
    <property type="molecule type" value="Genomic_DNA"/>
</dbReference>
<protein>
    <submittedName>
        <fullName evidence="1">Uncharacterized protein</fullName>
    </submittedName>
</protein>
<name>A0A645JHJ7_9ZZZZ</name>
<accession>A0A645JHJ7</accession>
<proteinExistence type="predicted"/>
<comment type="caution">
    <text evidence="1">The sequence shown here is derived from an EMBL/GenBank/DDBJ whole genome shotgun (WGS) entry which is preliminary data.</text>
</comment>
<evidence type="ECO:0000313" key="1">
    <source>
        <dbReference type="EMBL" id="MPN63168.1"/>
    </source>
</evidence>